<dbReference type="Proteomes" id="UP000305778">
    <property type="component" value="Unassembled WGS sequence"/>
</dbReference>
<evidence type="ECO:0000259" key="2">
    <source>
        <dbReference type="Pfam" id="PF08327"/>
    </source>
</evidence>
<comment type="caution">
    <text evidence="3">The sequence shown here is derived from an EMBL/GenBank/DDBJ whole genome shotgun (WGS) entry which is preliminary data.</text>
</comment>
<dbReference type="OrthoDB" id="9803476at2"/>
<reference evidence="3 4" key="1">
    <citation type="submission" date="2019-04" db="EMBL/GenBank/DDBJ databases">
        <title>Streptomyces oryziradicis sp. nov., a novel actinomycete isolated from rhizosphere soil of rice (Oryza sativa L.).</title>
        <authorList>
            <person name="Li C."/>
        </authorList>
    </citation>
    <scope>NUCLEOTIDE SEQUENCE [LARGE SCALE GENOMIC DNA]</scope>
    <source>
        <strain evidence="3 4">NEAU-C40</strain>
    </source>
</reference>
<protein>
    <recommendedName>
        <fullName evidence="2">Activator of Hsp90 ATPase homologue 1/2-like C-terminal domain-containing protein</fullName>
    </recommendedName>
</protein>
<dbReference type="Pfam" id="PF08327">
    <property type="entry name" value="AHSA1"/>
    <property type="match status" value="1"/>
</dbReference>
<accession>A0A4U0RSM6</accession>
<feature type="domain" description="Activator of Hsp90 ATPase homologue 1/2-like C-terminal" evidence="2">
    <location>
        <begin position="57"/>
        <end position="171"/>
    </location>
</feature>
<comment type="similarity">
    <text evidence="1">Belongs to the AHA1 family.</text>
</comment>
<sequence length="174" mass="19046">MRLGNPDGGRVKPRGRCRKSFGAMLGSACRRCLHGWNRDDSNMEGSMSIHQQATISADPRRVYQVLADAEALSALSGMGGKVAWTAGHEFAAFDGNVTGRQIELVPGARIVQAWRFPRWEPGQYSLVTFTLAAVDGGTLLAIDQHGEPDDWHDHIAANWPTFYLTPLTEHFAAA</sequence>
<gene>
    <name evidence="3" type="ORF">FCI23_47040</name>
</gene>
<evidence type="ECO:0000313" key="4">
    <source>
        <dbReference type="Proteomes" id="UP000305778"/>
    </source>
</evidence>
<evidence type="ECO:0000256" key="1">
    <source>
        <dbReference type="ARBA" id="ARBA00006817"/>
    </source>
</evidence>
<dbReference type="InterPro" id="IPR023393">
    <property type="entry name" value="START-like_dom_sf"/>
</dbReference>
<keyword evidence="4" id="KW-1185">Reference proteome</keyword>
<evidence type="ECO:0000313" key="3">
    <source>
        <dbReference type="EMBL" id="TJZ99111.1"/>
    </source>
</evidence>
<dbReference type="InterPro" id="IPR013538">
    <property type="entry name" value="ASHA1/2-like_C"/>
</dbReference>
<dbReference type="SUPFAM" id="SSF55961">
    <property type="entry name" value="Bet v1-like"/>
    <property type="match status" value="1"/>
</dbReference>
<dbReference type="EMBL" id="SUMC01000117">
    <property type="protein sequence ID" value="TJZ99111.1"/>
    <property type="molecule type" value="Genomic_DNA"/>
</dbReference>
<dbReference type="Gene3D" id="3.30.530.20">
    <property type="match status" value="1"/>
</dbReference>
<dbReference type="AlphaFoldDB" id="A0A4U0RSM6"/>
<organism evidence="3 4">
    <name type="scientific">Actinacidiphila oryziradicis</name>
    <dbReference type="NCBI Taxonomy" id="2571141"/>
    <lineage>
        <taxon>Bacteria</taxon>
        <taxon>Bacillati</taxon>
        <taxon>Actinomycetota</taxon>
        <taxon>Actinomycetes</taxon>
        <taxon>Kitasatosporales</taxon>
        <taxon>Streptomycetaceae</taxon>
        <taxon>Actinacidiphila</taxon>
    </lineage>
</organism>
<name>A0A4U0RSM6_9ACTN</name>
<proteinExistence type="inferred from homology"/>